<gene>
    <name evidence="1" type="ORF">B9T62_10870</name>
</gene>
<accession>A0A2Z2KDW9</accession>
<dbReference type="KEGG" id="pdh:B9T62_10870"/>
<dbReference type="AlphaFoldDB" id="A0A2Z2KDW9"/>
<evidence type="ECO:0000313" key="1">
    <source>
        <dbReference type="EMBL" id="ASA21243.1"/>
    </source>
</evidence>
<dbReference type="Proteomes" id="UP000249890">
    <property type="component" value="Chromosome"/>
</dbReference>
<reference evidence="1 2" key="1">
    <citation type="submission" date="2017-06" db="EMBL/GenBank/DDBJ databases">
        <title>Complete genome sequence of Paenibacillus donghaensis KCTC 13049T isolated from East Sea sediment, South Korea.</title>
        <authorList>
            <person name="Jung B.K."/>
            <person name="Hong S.-J."/>
            <person name="Shin J.-H."/>
        </authorList>
    </citation>
    <scope>NUCLEOTIDE SEQUENCE [LARGE SCALE GENOMIC DNA]</scope>
    <source>
        <strain evidence="1 2">KCTC 13049</strain>
    </source>
</reference>
<evidence type="ECO:0000313" key="2">
    <source>
        <dbReference type="Proteomes" id="UP000249890"/>
    </source>
</evidence>
<sequence>MGFDFLKKLDAPERQAKLGQPLTASERFKLINRTIRTHDLKGLTRYLCKLAGVIASRRSAKATK</sequence>
<organism evidence="1 2">
    <name type="scientific">Paenibacillus donghaensis</name>
    <dbReference type="NCBI Taxonomy" id="414771"/>
    <lineage>
        <taxon>Bacteria</taxon>
        <taxon>Bacillati</taxon>
        <taxon>Bacillota</taxon>
        <taxon>Bacilli</taxon>
        <taxon>Bacillales</taxon>
        <taxon>Paenibacillaceae</taxon>
        <taxon>Paenibacillus</taxon>
    </lineage>
</organism>
<protein>
    <submittedName>
        <fullName evidence="1">Uncharacterized protein</fullName>
    </submittedName>
</protein>
<keyword evidence="2" id="KW-1185">Reference proteome</keyword>
<name>A0A2Z2KDW9_9BACL</name>
<proteinExistence type="predicted"/>
<dbReference type="EMBL" id="CP021780">
    <property type="protein sequence ID" value="ASA21243.1"/>
    <property type="molecule type" value="Genomic_DNA"/>
</dbReference>